<dbReference type="PANTHER" id="PTHR34754:SF1">
    <property type="entry name" value="COILED-COIL DOMAIN-CONTAINING PROTEIN 60"/>
    <property type="match status" value="1"/>
</dbReference>
<feature type="compositionally biased region" description="Acidic residues" evidence="1">
    <location>
        <begin position="198"/>
        <end position="210"/>
    </location>
</feature>
<keyword evidence="2" id="KW-1185">Reference proteome</keyword>
<gene>
    <name evidence="3" type="primary">LOC116295108</name>
</gene>
<feature type="region of interest" description="Disordered" evidence="1">
    <location>
        <begin position="498"/>
        <end position="524"/>
    </location>
</feature>
<name>A0A6P8HTY0_ACTTE</name>
<feature type="compositionally biased region" description="Polar residues" evidence="1">
    <location>
        <begin position="564"/>
        <end position="573"/>
    </location>
</feature>
<feature type="compositionally biased region" description="Basic and acidic residues" evidence="1">
    <location>
        <begin position="172"/>
        <end position="193"/>
    </location>
</feature>
<dbReference type="FunCoup" id="A0A6P8HTY0">
    <property type="interactions" value="6"/>
</dbReference>
<evidence type="ECO:0000313" key="3">
    <source>
        <dbReference type="RefSeq" id="XP_031558698.1"/>
    </source>
</evidence>
<dbReference type="Pfam" id="PF15769">
    <property type="entry name" value="DUF4698"/>
    <property type="match status" value="2"/>
</dbReference>
<accession>A0A6P8HTY0</accession>
<protein>
    <submittedName>
        <fullName evidence="3">Uncharacterized protein LOC116295108</fullName>
    </submittedName>
</protein>
<sequence>MPETENPRTFIRPKPIPVPPHRGLKITARNSTIYTCEIPNRKQVAHENYTRRTHQMTKCGYRSVNYKPYQSIGDVILDDKKLILTALGQDGDQFTQFQDHSDSSSSDSDSDDERTQSRSPLAKDQQPSVPQATSYKPKNMNDIRAQVSKGRKRINAVKLGFGLYRIVKEEQERKQAVVDEERRKKEEAAKSEMKPPSSDDEESDDDDIDDELKSLIIPLPPSPTLNTDRSFEDHLDPTEKSDRPDTSSSTSSNQRWKKIHSTVGATRTPATPTVKISSETPPESPVPQDMEYSRSSTDFFVADRRNVVSAPSTRQRSFLAPPKSAKSASSLTGRRSRKARSPRPYSPVYSNINYEDSTDRINVYRQLCALLWILEAMSQDQQPAVMPPITSCWKLKLLNEDSRFIRKRAEKDKTTEKDWTLFKQDPNRFTQRSTSRRGTRRISIHPNFLQRLSNTGSSGGSNPRPNIPVIRLSPGEMSRSHRGSVVGEPTTAAAHVEFDASSHRNGDDICVENPTSENPKIPDDVASVSFNEPVIRAVSAPPPAQASPPTNGSPAEKKSKLQRQKSFTVTTVYTPPANASRAFQKIRAKNRAAKAFKSSLSQKELDKLSGGQEDQQTRRDSRVSAWVQATGAINAKRFAAAAIAAFGTITLDHHVDKVPVEMKSKFEEVAEEKALVLHDNLEIRDRNRLQILERKLMCLEMFNSMYKALDKMRSKSVVFDDETNEEMRQRVSEECKWYKDLIDNLPEEVKDDLCCTLVLNKLASYGSLEGRKISSSQFIKVLSTLRVWEICSPDISAAIEFVREKVVEMSEEDYEEWFHVTFPQPKRAASAPPSRSSAFRY</sequence>
<evidence type="ECO:0000256" key="1">
    <source>
        <dbReference type="SAM" id="MobiDB-lite"/>
    </source>
</evidence>
<feature type="region of interest" description="Disordered" evidence="1">
    <location>
        <begin position="94"/>
        <end position="141"/>
    </location>
</feature>
<dbReference type="InParanoid" id="A0A6P8HTY0"/>
<dbReference type="Proteomes" id="UP000515163">
    <property type="component" value="Unplaced"/>
</dbReference>
<organism evidence="2 3">
    <name type="scientific">Actinia tenebrosa</name>
    <name type="common">Australian red waratah sea anemone</name>
    <dbReference type="NCBI Taxonomy" id="6105"/>
    <lineage>
        <taxon>Eukaryota</taxon>
        <taxon>Metazoa</taxon>
        <taxon>Cnidaria</taxon>
        <taxon>Anthozoa</taxon>
        <taxon>Hexacorallia</taxon>
        <taxon>Actiniaria</taxon>
        <taxon>Actiniidae</taxon>
        <taxon>Actinia</taxon>
    </lineage>
</organism>
<feature type="compositionally biased region" description="Low complexity" evidence="1">
    <location>
        <begin position="94"/>
        <end position="107"/>
    </location>
</feature>
<dbReference type="RefSeq" id="XP_031558698.1">
    <property type="nucleotide sequence ID" value="XM_031702838.1"/>
</dbReference>
<dbReference type="GeneID" id="116295108"/>
<dbReference type="OrthoDB" id="10017343at2759"/>
<feature type="region of interest" description="Disordered" evidence="1">
    <location>
        <begin position="539"/>
        <end position="573"/>
    </location>
</feature>
<dbReference type="PANTHER" id="PTHR34754">
    <property type="entry name" value="COILED-COIL DOMAIN-CONTAINING PROTEIN 60"/>
    <property type="match status" value="1"/>
</dbReference>
<dbReference type="AlphaFoldDB" id="A0A6P8HTY0"/>
<proteinExistence type="predicted"/>
<feature type="region of interest" description="Disordered" evidence="1">
    <location>
        <begin position="595"/>
        <end position="620"/>
    </location>
</feature>
<dbReference type="KEGG" id="aten:116295108"/>
<feature type="compositionally biased region" description="Basic and acidic residues" evidence="1">
    <location>
        <begin position="229"/>
        <end position="245"/>
    </location>
</feature>
<feature type="compositionally biased region" description="Polar residues" evidence="1">
    <location>
        <begin position="263"/>
        <end position="281"/>
    </location>
</feature>
<reference evidence="3" key="1">
    <citation type="submission" date="2025-08" db="UniProtKB">
        <authorList>
            <consortium name="RefSeq"/>
        </authorList>
    </citation>
    <scope>IDENTIFICATION</scope>
    <source>
        <tissue evidence="3">Tentacle</tissue>
    </source>
</reference>
<feature type="compositionally biased region" description="Low complexity" evidence="1">
    <location>
        <begin position="320"/>
        <end position="330"/>
    </location>
</feature>
<dbReference type="InterPro" id="IPR031526">
    <property type="entry name" value="DUF4698"/>
</dbReference>
<feature type="compositionally biased region" description="Polar residues" evidence="1">
    <location>
        <begin position="125"/>
        <end position="136"/>
    </location>
</feature>
<feature type="region of interest" description="Disordered" evidence="1">
    <location>
        <begin position="306"/>
        <end position="345"/>
    </location>
</feature>
<feature type="region of interest" description="Disordered" evidence="1">
    <location>
        <begin position="172"/>
        <end position="293"/>
    </location>
</feature>
<feature type="compositionally biased region" description="Basic and acidic residues" evidence="1">
    <location>
        <begin position="498"/>
        <end position="507"/>
    </location>
</feature>
<evidence type="ECO:0000313" key="2">
    <source>
        <dbReference type="Proteomes" id="UP000515163"/>
    </source>
</evidence>